<proteinExistence type="predicted"/>
<organism evidence="1 2">
    <name type="scientific">Rhododendron molle</name>
    <name type="common">Chinese azalea</name>
    <name type="synonym">Azalea mollis</name>
    <dbReference type="NCBI Taxonomy" id="49168"/>
    <lineage>
        <taxon>Eukaryota</taxon>
        <taxon>Viridiplantae</taxon>
        <taxon>Streptophyta</taxon>
        <taxon>Embryophyta</taxon>
        <taxon>Tracheophyta</taxon>
        <taxon>Spermatophyta</taxon>
        <taxon>Magnoliopsida</taxon>
        <taxon>eudicotyledons</taxon>
        <taxon>Gunneridae</taxon>
        <taxon>Pentapetalae</taxon>
        <taxon>asterids</taxon>
        <taxon>Ericales</taxon>
        <taxon>Ericaceae</taxon>
        <taxon>Ericoideae</taxon>
        <taxon>Rhodoreae</taxon>
        <taxon>Rhododendron</taxon>
    </lineage>
</organism>
<comment type="caution">
    <text evidence="1">The sequence shown here is derived from an EMBL/GenBank/DDBJ whole genome shotgun (WGS) entry which is preliminary data.</text>
</comment>
<dbReference type="EMBL" id="CM046391">
    <property type="protein sequence ID" value="KAI8559693.1"/>
    <property type="molecule type" value="Genomic_DNA"/>
</dbReference>
<protein>
    <submittedName>
        <fullName evidence="1">Uncharacterized protein</fullName>
    </submittedName>
</protein>
<name>A0ACC0P4D9_RHOML</name>
<evidence type="ECO:0000313" key="1">
    <source>
        <dbReference type="EMBL" id="KAI8559693.1"/>
    </source>
</evidence>
<sequence>MPGTLMKITYPFPIMSYPHATYQYAGVDGNGSSIGIMFDVADKITGYTFVLFTKTMDAICSQASVVHQCSSHRSQRQSRPNFPQHRQNDNTFIQNEENVEDVDNRRIIPEGVHDDITDIGAFEVHIRDIDEASRSSEEDVDAGLKADEGEEHPIGMFEQPPTMMTQDTWTNLVDSSPPMPTSSHIGWDERTELFEGHVFF</sequence>
<keyword evidence="2" id="KW-1185">Reference proteome</keyword>
<accession>A0ACC0P4D9</accession>
<reference evidence="1" key="1">
    <citation type="submission" date="2022-02" db="EMBL/GenBank/DDBJ databases">
        <title>Plant Genome Project.</title>
        <authorList>
            <person name="Zhang R.-G."/>
        </authorList>
    </citation>
    <scope>NUCLEOTIDE SEQUENCE</scope>
    <source>
        <strain evidence="1">AT1</strain>
    </source>
</reference>
<evidence type="ECO:0000313" key="2">
    <source>
        <dbReference type="Proteomes" id="UP001062846"/>
    </source>
</evidence>
<dbReference type="Proteomes" id="UP001062846">
    <property type="component" value="Chromosome 4"/>
</dbReference>
<gene>
    <name evidence="1" type="ORF">RHMOL_Rhmol04G0193900</name>
</gene>